<accession>A0A1R3KUA7</accession>
<dbReference type="EMBL" id="AWUE01011419">
    <property type="protein sequence ID" value="OMP10646.1"/>
    <property type="molecule type" value="Genomic_DNA"/>
</dbReference>
<name>A0A1R3KUA7_9ROSI</name>
<dbReference type="AlphaFoldDB" id="A0A1R3KUA7"/>
<keyword evidence="2" id="KW-1185">Reference proteome</keyword>
<reference evidence="2" key="1">
    <citation type="submission" date="2013-09" db="EMBL/GenBank/DDBJ databases">
        <title>Corchorus olitorius genome sequencing.</title>
        <authorList>
            <person name="Alam M."/>
            <person name="Haque M.S."/>
            <person name="Islam M.S."/>
            <person name="Emdad E.M."/>
            <person name="Islam M.M."/>
            <person name="Ahmed B."/>
            <person name="Halim A."/>
            <person name="Hossen Q.M.M."/>
            <person name="Hossain M.Z."/>
            <person name="Ahmed R."/>
            <person name="Khan M.M."/>
            <person name="Islam R."/>
            <person name="Rashid M.M."/>
            <person name="Khan S.A."/>
            <person name="Rahman M.S."/>
            <person name="Alam M."/>
            <person name="Yahiya A.S."/>
            <person name="Khan M.S."/>
            <person name="Azam M.S."/>
            <person name="Haque T."/>
            <person name="Lashkar M.Z.H."/>
            <person name="Akhand A.I."/>
            <person name="Morshed G."/>
            <person name="Roy S."/>
            <person name="Uddin K.S."/>
            <person name="Rabeya T."/>
            <person name="Hossain A.S."/>
            <person name="Chowdhury A."/>
            <person name="Snigdha A.R."/>
            <person name="Mortoza M.S."/>
            <person name="Matin S.A."/>
            <person name="Hoque S.M.E."/>
            <person name="Islam M.K."/>
            <person name="Roy D.K."/>
            <person name="Haider R."/>
            <person name="Moosa M.M."/>
            <person name="Elias S.M."/>
            <person name="Hasan A.M."/>
            <person name="Jahan S."/>
            <person name="Shafiuddin M."/>
            <person name="Mahmood N."/>
            <person name="Shommy N.S."/>
        </authorList>
    </citation>
    <scope>NUCLEOTIDE SEQUENCE [LARGE SCALE GENOMIC DNA]</scope>
    <source>
        <strain evidence="2">cv. O-4</strain>
    </source>
</reference>
<evidence type="ECO:0000313" key="2">
    <source>
        <dbReference type="Proteomes" id="UP000187203"/>
    </source>
</evidence>
<dbReference type="OrthoDB" id="1938822at2759"/>
<evidence type="ECO:0000313" key="1">
    <source>
        <dbReference type="EMBL" id="OMP10646.1"/>
    </source>
</evidence>
<dbReference type="Proteomes" id="UP000187203">
    <property type="component" value="Unassembled WGS sequence"/>
</dbReference>
<dbReference type="STRING" id="93759.A0A1R3KUA7"/>
<sequence>MIGEGDLDVWIDIWIDKPPISFHPSPRDELNMPELKVSASIDFDCRMWKLDTVLELFAKEDAYRILCLAVPRRKVSDKLIWNEKRLGEFSIKSAYHVARRVFARSASLDVSKLPIWKLLWSTRVLPKIHHFV</sequence>
<proteinExistence type="predicted"/>
<gene>
    <name evidence="1" type="ORF">COLO4_04372</name>
</gene>
<comment type="caution">
    <text evidence="1">The sequence shown here is derived from an EMBL/GenBank/DDBJ whole genome shotgun (WGS) entry which is preliminary data.</text>
</comment>
<protein>
    <submittedName>
        <fullName evidence="1">Uncharacterized protein</fullName>
    </submittedName>
</protein>
<organism evidence="1 2">
    <name type="scientific">Corchorus olitorius</name>
    <dbReference type="NCBI Taxonomy" id="93759"/>
    <lineage>
        <taxon>Eukaryota</taxon>
        <taxon>Viridiplantae</taxon>
        <taxon>Streptophyta</taxon>
        <taxon>Embryophyta</taxon>
        <taxon>Tracheophyta</taxon>
        <taxon>Spermatophyta</taxon>
        <taxon>Magnoliopsida</taxon>
        <taxon>eudicotyledons</taxon>
        <taxon>Gunneridae</taxon>
        <taxon>Pentapetalae</taxon>
        <taxon>rosids</taxon>
        <taxon>malvids</taxon>
        <taxon>Malvales</taxon>
        <taxon>Malvaceae</taxon>
        <taxon>Grewioideae</taxon>
        <taxon>Apeibeae</taxon>
        <taxon>Corchorus</taxon>
    </lineage>
</organism>